<evidence type="ECO:0000259" key="2">
    <source>
        <dbReference type="Pfam" id="PF00534"/>
    </source>
</evidence>
<sequence length="339" mass="39142">MILIDGIYINNSGGLVLLNYLISEVQKKDLEVFYLLDERTQNYFSNICNNKVKFIKNSHFERLKFYSNNKDKFDSILCFGNVPPPLRLKAKVFVYFHQKLFLEIPNEFNLKEKLVYKIKQLYLNFYKNNCDKWLVQSKLMQKQFALKYLSKDLSNIQVLPFYPPLNVDIVKPLRNKSSFIYVSNSGPHKNHENLIHAFCEAYDITKLGSLTLTVPKHDVVLNNLISEKVELGYPILNVGFIDREQLSQLYLSSEYLIFPSLSESFGLGLVEGIDAGCKVIVSDLPYAYEVCKPSLTFNPYTKESIKIAIIQAMNEKLTNSEKTISNDIDRLILLLSDNI</sequence>
<dbReference type="InterPro" id="IPR001296">
    <property type="entry name" value="Glyco_trans_1"/>
</dbReference>
<dbReference type="EMBL" id="KC526909">
    <property type="protein sequence ID" value="AHB32587.1"/>
    <property type="molecule type" value="Genomic_DNA"/>
</dbReference>
<evidence type="ECO:0000256" key="1">
    <source>
        <dbReference type="ARBA" id="ARBA00022679"/>
    </source>
</evidence>
<keyword evidence="1" id="KW-0808">Transferase</keyword>
<proteinExistence type="predicted"/>
<reference evidence="3" key="1">
    <citation type="journal article" date="2013" name="PLoS ONE">
        <title>Diversity in the major polysaccharide antigen of Acinetobacter baumannii assessed by DNA sequencing, and development of a molecular serotyping scheme.</title>
        <authorList>
            <person name="Hu D."/>
            <person name="Liu B."/>
            <person name="Dijkshoorn L."/>
            <person name="Wang L."/>
            <person name="Reeves P.R."/>
        </authorList>
    </citation>
    <scope>NUCLEOTIDE SEQUENCE</scope>
    <source>
        <strain evidence="3">LUH5551</strain>
    </source>
</reference>
<accession>V5RC50</accession>
<gene>
    <name evidence="3" type="primary">gtr128</name>
</gene>
<organism evidence="3">
    <name type="scientific">Acinetobacter baumannii</name>
    <dbReference type="NCBI Taxonomy" id="470"/>
    <lineage>
        <taxon>Bacteria</taxon>
        <taxon>Pseudomonadati</taxon>
        <taxon>Pseudomonadota</taxon>
        <taxon>Gammaproteobacteria</taxon>
        <taxon>Moraxellales</taxon>
        <taxon>Moraxellaceae</taxon>
        <taxon>Acinetobacter</taxon>
        <taxon>Acinetobacter calcoaceticus/baumannii complex</taxon>
    </lineage>
</organism>
<evidence type="ECO:0000313" key="3">
    <source>
        <dbReference type="EMBL" id="AHB32587.1"/>
    </source>
</evidence>
<dbReference type="SUPFAM" id="SSF53756">
    <property type="entry name" value="UDP-Glycosyltransferase/glycogen phosphorylase"/>
    <property type="match status" value="1"/>
</dbReference>
<dbReference type="RefSeq" id="WP_114289272.1">
    <property type="nucleotide sequence ID" value="NZ_CP038258.1"/>
</dbReference>
<dbReference type="PANTHER" id="PTHR46401:SF2">
    <property type="entry name" value="GLYCOSYLTRANSFERASE WBBK-RELATED"/>
    <property type="match status" value="1"/>
</dbReference>
<reference evidence="3" key="2">
    <citation type="journal article" date="2015" name="Glycobiology">
        <title>5,7-di-N-acetyl-acinetaminic acid: A novel non-2-ulosonic acid found in the capsule of an Acinetobacter baumannii isolate.</title>
        <authorList>
            <person name="Kenyon J.J."/>
            <person name="Marzaioli A.M."/>
            <person name="De Castro C."/>
            <person name="Hall R.M."/>
        </authorList>
    </citation>
    <scope>NUCLEOTIDE SEQUENCE</scope>
    <source>
        <strain evidence="3">LUH5551</strain>
    </source>
</reference>
<dbReference type="Pfam" id="PF00534">
    <property type="entry name" value="Glycos_transf_1"/>
    <property type="match status" value="1"/>
</dbReference>
<dbReference type="GO" id="GO:0009103">
    <property type="term" value="P:lipopolysaccharide biosynthetic process"/>
    <property type="evidence" value="ECO:0007669"/>
    <property type="project" value="TreeGrafter"/>
</dbReference>
<dbReference type="Gene3D" id="3.40.50.2000">
    <property type="entry name" value="Glycogen Phosphorylase B"/>
    <property type="match status" value="1"/>
</dbReference>
<dbReference type="PANTHER" id="PTHR46401">
    <property type="entry name" value="GLYCOSYLTRANSFERASE WBBK-RELATED"/>
    <property type="match status" value="1"/>
</dbReference>
<protein>
    <submittedName>
        <fullName evidence="3">Gtr128</fullName>
    </submittedName>
</protein>
<feature type="domain" description="Glycosyl transferase family 1" evidence="2">
    <location>
        <begin position="176"/>
        <end position="319"/>
    </location>
</feature>
<dbReference type="AlphaFoldDB" id="V5RC50"/>
<name>V5RC50_ACIBA</name>
<dbReference type="GO" id="GO:0016757">
    <property type="term" value="F:glycosyltransferase activity"/>
    <property type="evidence" value="ECO:0007669"/>
    <property type="project" value="InterPro"/>
</dbReference>